<evidence type="ECO:0000256" key="1">
    <source>
        <dbReference type="SAM" id="Phobius"/>
    </source>
</evidence>
<evidence type="ECO:0000313" key="4">
    <source>
        <dbReference type="Proteomes" id="UP000587462"/>
    </source>
</evidence>
<evidence type="ECO:0000313" key="3">
    <source>
        <dbReference type="EMBL" id="NVK81366.1"/>
    </source>
</evidence>
<dbReference type="EMBL" id="JABBXF010000079">
    <property type="protein sequence ID" value="NVK81366.1"/>
    <property type="molecule type" value="Genomic_DNA"/>
</dbReference>
<gene>
    <name evidence="3" type="ORF">HG542_27455</name>
</gene>
<accession>A0A7Y7B9A7</accession>
<sequence length="216" mass="22049">MDSFRIALCGAVTAAVAVCTGTLSAGPARAADGPATMSGTIELTPVSARPGSEVQLRISGCRSERATATSEAFVSDARLAKDSAGLFAEATIRQTARAGTYPVKVMCDGYNSTAQGRLTVVPYGRDLPEPQAAPQPPEQRSAPVVHDGLGPHEAHTLPGGHFASPVAPVPAGGGGTARVVVPEAPDTPGLVLAGTTAAIAGGLIWYRRRTDGRQQR</sequence>
<proteinExistence type="predicted"/>
<dbReference type="Proteomes" id="UP000587462">
    <property type="component" value="Unassembled WGS sequence"/>
</dbReference>
<feature type="transmembrane region" description="Helical" evidence="1">
    <location>
        <begin position="188"/>
        <end position="206"/>
    </location>
</feature>
<keyword evidence="1" id="KW-0472">Membrane</keyword>
<feature type="chain" id="PRO_5031207074" evidence="2">
    <location>
        <begin position="31"/>
        <end position="216"/>
    </location>
</feature>
<feature type="signal peptide" evidence="2">
    <location>
        <begin position="1"/>
        <end position="30"/>
    </location>
</feature>
<dbReference type="RefSeq" id="WP_171086046.1">
    <property type="nucleotide sequence ID" value="NZ_BNBU01000010.1"/>
</dbReference>
<keyword evidence="4" id="KW-1185">Reference proteome</keyword>
<evidence type="ECO:0000256" key="2">
    <source>
        <dbReference type="SAM" id="SignalP"/>
    </source>
</evidence>
<comment type="caution">
    <text evidence="3">The sequence shown here is derived from an EMBL/GenBank/DDBJ whole genome shotgun (WGS) entry which is preliminary data.</text>
</comment>
<organism evidence="3 4">
    <name type="scientific">Streptomyces morookaense</name>
    <name type="common">Streptoverticillium morookaense</name>
    <dbReference type="NCBI Taxonomy" id="1970"/>
    <lineage>
        <taxon>Bacteria</taxon>
        <taxon>Bacillati</taxon>
        <taxon>Actinomycetota</taxon>
        <taxon>Actinomycetes</taxon>
        <taxon>Kitasatosporales</taxon>
        <taxon>Streptomycetaceae</taxon>
        <taxon>Streptomyces</taxon>
    </lineage>
</organism>
<dbReference type="AlphaFoldDB" id="A0A7Y7B9A7"/>
<keyword evidence="1" id="KW-1133">Transmembrane helix</keyword>
<name>A0A7Y7B9A7_STRMO</name>
<protein>
    <submittedName>
        <fullName evidence="3">Uncharacterized protein</fullName>
    </submittedName>
</protein>
<reference evidence="3 4" key="1">
    <citation type="submission" date="2020-04" db="EMBL/GenBank/DDBJ databases">
        <title>Draft Genome Sequence of Streptomyces morookaense DSM 40503, an 8-azaguanine-producing strain.</title>
        <authorList>
            <person name="Qi J."/>
            <person name="Gao J.-M."/>
        </authorList>
    </citation>
    <scope>NUCLEOTIDE SEQUENCE [LARGE SCALE GENOMIC DNA]</scope>
    <source>
        <strain evidence="3 4">DSM 40503</strain>
    </source>
</reference>
<keyword evidence="2" id="KW-0732">Signal</keyword>
<keyword evidence="1" id="KW-0812">Transmembrane</keyword>